<proteinExistence type="inferred from homology"/>
<feature type="binding site" evidence="2">
    <location>
        <position position="30"/>
    </location>
    <ligand>
        <name>UDP-N-acetyl-alpha-D-muramoyl-L-alanyl-D-glutamate</name>
        <dbReference type="ChEBI" id="CHEBI:83900"/>
    </ligand>
</feature>
<dbReference type="Proteomes" id="UP000431684">
    <property type="component" value="Unassembled WGS sequence"/>
</dbReference>
<comment type="pathway">
    <text evidence="2 3">Cell wall biogenesis; peptidoglycan biosynthesis.</text>
</comment>
<dbReference type="GO" id="GO:0005524">
    <property type="term" value="F:ATP binding"/>
    <property type="evidence" value="ECO:0007669"/>
    <property type="project" value="UniProtKB-UniRule"/>
</dbReference>
<feature type="domain" description="Mur ligase central" evidence="5">
    <location>
        <begin position="115"/>
        <end position="340"/>
    </location>
</feature>
<feature type="domain" description="Mur ligase C-terminal" evidence="4">
    <location>
        <begin position="363"/>
        <end position="491"/>
    </location>
</feature>
<dbReference type="Pfam" id="PF02875">
    <property type="entry name" value="Mur_ligase_C"/>
    <property type="match status" value="1"/>
</dbReference>
<keyword evidence="2 6" id="KW-0436">Ligase</keyword>
<keyword evidence="2 3" id="KW-0961">Cell wall biogenesis/degradation</keyword>
<feature type="short sequence motif" description="Meso-diaminopimelate recognition motif" evidence="2">
    <location>
        <begin position="438"/>
        <end position="441"/>
    </location>
</feature>
<dbReference type="GO" id="GO:0051301">
    <property type="term" value="P:cell division"/>
    <property type="evidence" value="ECO:0007669"/>
    <property type="project" value="UniProtKB-KW"/>
</dbReference>
<dbReference type="InterPro" id="IPR036615">
    <property type="entry name" value="Mur_ligase_C_dom_sf"/>
</dbReference>
<dbReference type="Gene3D" id="3.40.1190.10">
    <property type="entry name" value="Mur-like, catalytic domain"/>
    <property type="match status" value="1"/>
</dbReference>
<dbReference type="Gene3D" id="3.40.1390.10">
    <property type="entry name" value="MurE/MurF, N-terminal domain"/>
    <property type="match status" value="1"/>
</dbReference>
<dbReference type="UniPathway" id="UPA00219"/>
<evidence type="ECO:0000259" key="4">
    <source>
        <dbReference type="Pfam" id="PF02875"/>
    </source>
</evidence>
<keyword evidence="7" id="KW-1185">Reference proteome</keyword>
<dbReference type="SUPFAM" id="SSF63418">
    <property type="entry name" value="MurE/MurF N-terminal domain"/>
    <property type="match status" value="1"/>
</dbReference>
<dbReference type="HAMAP" id="MF_00208">
    <property type="entry name" value="MurE"/>
    <property type="match status" value="1"/>
</dbReference>
<gene>
    <name evidence="2" type="primary">murE</name>
    <name evidence="6" type="ORF">GJV26_08745</name>
</gene>
<comment type="caution">
    <text evidence="2">Lacks conserved residue(s) required for the propagation of feature annotation.</text>
</comment>
<dbReference type="PANTHER" id="PTHR23135">
    <property type="entry name" value="MUR LIGASE FAMILY MEMBER"/>
    <property type="match status" value="1"/>
</dbReference>
<dbReference type="GO" id="GO:0008765">
    <property type="term" value="F:UDP-N-acetylmuramoylalanyl-D-glutamate-2,6-diaminopimelate ligase activity"/>
    <property type="evidence" value="ECO:0007669"/>
    <property type="project" value="UniProtKB-UniRule"/>
</dbReference>
<dbReference type="InterPro" id="IPR035911">
    <property type="entry name" value="MurE/MurF_N"/>
</dbReference>
<sequence>MTDMNNNDDTNTIGNWIREAAPNGQLASDSRRIGAGDVFFAYPANGTGDAGDGRTYIEQAIGQGAAAVLYDPEGFTWNSAWKVASLPVANLKLRAGPIAHAAYGMPDAGMFTVGITGTNGKTSSAVWLGHALSRAGETAAVIGTLGVGLFPGAASGRAEPEFMATGYTTPDQVLLARTLDECRAAGARSLAIEVSSIGLEQGRVAGMHFDVALFTNLTRDHLDFHGSMEAYEAAKAKLFAWPGLKTAVINLDDPAGVRMAGQATAGQVIGYTLKNDTEAAQLAAQLGARLPRFAMLRASQVKSRSAGTEFHLESPYGAAQVKTRLVGAFNVSNALGVLGALLAKGMPLRAAVDAIEALTPPPGRMQLAGGNDAPMVVIDYAHTPDALDKTLEALRPVASDRGGALWCVFGCGGDRDPGKRPQMGRIAQAADHVLVTSDNPRSEDPHAIIAQIVAGMDAARPAQAIEDRAAAILSAVRHAAKNDVILVAGKGHEPYQEIKGKKLPFSDADHAQLALTARLTMMRQN</sequence>
<dbReference type="GO" id="GO:0009252">
    <property type="term" value="P:peptidoglycan biosynthetic process"/>
    <property type="evidence" value="ECO:0007669"/>
    <property type="project" value="UniProtKB-UniRule"/>
</dbReference>
<reference evidence="6 7" key="1">
    <citation type="submission" date="2019-11" db="EMBL/GenBank/DDBJ databases">
        <title>Draft Genome Sequences of Six Type Strains of the Genus Massilia.</title>
        <authorList>
            <person name="Miess H."/>
            <person name="Frediansyah A."/>
            <person name="Goeker M."/>
            <person name="Gross H."/>
        </authorList>
    </citation>
    <scope>NUCLEOTIDE SEQUENCE [LARGE SCALE GENOMIC DNA]</scope>
    <source>
        <strain evidence="6 7">DSM 17513</strain>
    </source>
</reference>
<dbReference type="InterPro" id="IPR036565">
    <property type="entry name" value="Mur-like_cat_sf"/>
</dbReference>
<evidence type="ECO:0000259" key="5">
    <source>
        <dbReference type="Pfam" id="PF08245"/>
    </source>
</evidence>
<dbReference type="NCBIfam" id="NF001126">
    <property type="entry name" value="PRK00139.1-4"/>
    <property type="match status" value="1"/>
</dbReference>
<dbReference type="AlphaFoldDB" id="A0A6I3XA14"/>
<keyword evidence="2" id="KW-0963">Cytoplasm</keyword>
<dbReference type="InterPro" id="IPR004101">
    <property type="entry name" value="Mur_ligase_C"/>
</dbReference>
<comment type="subcellular location">
    <subcellularLocation>
        <location evidence="2 3">Cytoplasm</location>
    </subcellularLocation>
</comment>
<feature type="binding site" evidence="2">
    <location>
        <position position="195"/>
    </location>
    <ligand>
        <name>UDP-N-acetyl-alpha-D-muramoyl-L-alanyl-D-glutamate</name>
        <dbReference type="ChEBI" id="CHEBI:83900"/>
    </ligand>
</feature>
<feature type="binding site" evidence="2">
    <location>
        <begin position="117"/>
        <end position="123"/>
    </location>
    <ligand>
        <name>ATP</name>
        <dbReference type="ChEBI" id="CHEBI:30616"/>
    </ligand>
</feature>
<dbReference type="Pfam" id="PF08245">
    <property type="entry name" value="Mur_ligase_M"/>
    <property type="match status" value="1"/>
</dbReference>
<feature type="modified residue" description="N6-carboxylysine" evidence="2">
    <location>
        <position position="235"/>
    </location>
</feature>
<dbReference type="EMBL" id="WNWM01000002">
    <property type="protein sequence ID" value="MUI12556.1"/>
    <property type="molecule type" value="Genomic_DNA"/>
</dbReference>
<comment type="cofactor">
    <cofactor evidence="2">
        <name>Mg(2+)</name>
        <dbReference type="ChEBI" id="CHEBI:18420"/>
    </cofactor>
</comment>
<keyword evidence="2" id="KW-0547">Nucleotide-binding</keyword>
<evidence type="ECO:0000313" key="7">
    <source>
        <dbReference type="Proteomes" id="UP000431684"/>
    </source>
</evidence>
<dbReference type="GO" id="GO:0005737">
    <property type="term" value="C:cytoplasm"/>
    <property type="evidence" value="ECO:0007669"/>
    <property type="project" value="UniProtKB-SubCell"/>
</dbReference>
<dbReference type="SUPFAM" id="SSF53623">
    <property type="entry name" value="MurD-like peptide ligases, catalytic domain"/>
    <property type="match status" value="1"/>
</dbReference>
<dbReference type="EC" id="6.3.2.13" evidence="2"/>
<dbReference type="SUPFAM" id="SSF53244">
    <property type="entry name" value="MurD-like peptide ligases, peptide-binding domain"/>
    <property type="match status" value="1"/>
</dbReference>
<name>A0A6I3XA14_9BURK</name>
<feature type="binding site" evidence="2">
    <location>
        <position position="493"/>
    </location>
    <ligand>
        <name>meso-2,6-diaminopimelate</name>
        <dbReference type="ChEBI" id="CHEBI:57791"/>
    </ligand>
</feature>
<keyword evidence="2 3" id="KW-0132">Cell division</keyword>
<comment type="caution">
    <text evidence="6">The sequence shown here is derived from an EMBL/GenBank/DDBJ whole genome shotgun (WGS) entry which is preliminary data.</text>
</comment>
<dbReference type="PANTHER" id="PTHR23135:SF4">
    <property type="entry name" value="UDP-N-ACETYLMURAMOYL-L-ALANYL-D-GLUTAMATE--2,6-DIAMINOPIMELATE LIGASE MURE HOMOLOG, CHLOROPLASTIC"/>
    <property type="match status" value="1"/>
</dbReference>
<dbReference type="NCBIfam" id="TIGR01085">
    <property type="entry name" value="murE"/>
    <property type="match status" value="1"/>
</dbReference>
<keyword evidence="2" id="KW-0460">Magnesium</keyword>
<dbReference type="GO" id="GO:0008360">
    <property type="term" value="P:regulation of cell shape"/>
    <property type="evidence" value="ECO:0007669"/>
    <property type="project" value="UniProtKB-KW"/>
</dbReference>
<dbReference type="RefSeq" id="WP_155708485.1">
    <property type="nucleotide sequence ID" value="NZ_BMWU01000028.1"/>
</dbReference>
<feature type="binding site" evidence="2">
    <location>
        <position position="203"/>
    </location>
    <ligand>
        <name>UDP-N-acetyl-alpha-D-muramoyl-L-alanyl-D-glutamate</name>
        <dbReference type="ChEBI" id="CHEBI:83900"/>
    </ligand>
</feature>
<keyword evidence="2 3" id="KW-0133">Cell shape</keyword>
<evidence type="ECO:0000256" key="3">
    <source>
        <dbReference type="RuleBase" id="RU004135"/>
    </source>
</evidence>
<dbReference type="GO" id="GO:0071555">
    <property type="term" value="P:cell wall organization"/>
    <property type="evidence" value="ECO:0007669"/>
    <property type="project" value="UniProtKB-KW"/>
</dbReference>
<dbReference type="OrthoDB" id="9800958at2"/>
<feature type="binding site" evidence="2">
    <location>
        <position position="201"/>
    </location>
    <ligand>
        <name>UDP-N-acetyl-alpha-D-muramoyl-L-alanyl-D-glutamate</name>
        <dbReference type="ChEBI" id="CHEBI:83900"/>
    </ligand>
</feature>
<keyword evidence="2 3" id="KW-0131">Cell cycle</keyword>
<protein>
    <recommendedName>
        <fullName evidence="2">UDP-N-acetylmuramoyl-L-alanyl-D-glutamate--2,6-diaminopimelate ligase</fullName>
        <ecNumber evidence="2">6.3.2.13</ecNumber>
    </recommendedName>
    <alternativeName>
        <fullName evidence="2">Meso-A2pm-adding enzyme</fullName>
    </alternativeName>
    <alternativeName>
        <fullName evidence="2">Meso-diaminopimelate-adding enzyme</fullName>
    </alternativeName>
    <alternativeName>
        <fullName evidence="2">UDP-MurNAc-L-Ala-D-Glu:meso-diaminopimelate ligase</fullName>
    </alternativeName>
    <alternativeName>
        <fullName evidence="2">UDP-MurNAc-tripeptide synthetase</fullName>
    </alternativeName>
    <alternativeName>
        <fullName evidence="2">UDP-N-acetylmuramyl-tripeptide synthetase</fullName>
    </alternativeName>
</protein>
<comment type="function">
    <text evidence="2">Catalyzes the addition of meso-diaminopimelic acid to the nucleotide precursor UDP-N-acetylmuramoyl-L-alanyl-D-glutamate (UMAG) in the biosynthesis of bacterial cell-wall peptidoglycan.</text>
</comment>
<comment type="catalytic activity">
    <reaction evidence="2">
        <text>UDP-N-acetyl-alpha-D-muramoyl-L-alanyl-D-glutamate + meso-2,6-diaminopimelate + ATP = UDP-N-acetyl-alpha-D-muramoyl-L-alanyl-gamma-D-glutamyl-meso-2,6-diaminopimelate + ADP + phosphate + H(+)</text>
        <dbReference type="Rhea" id="RHEA:23676"/>
        <dbReference type="ChEBI" id="CHEBI:15378"/>
        <dbReference type="ChEBI" id="CHEBI:30616"/>
        <dbReference type="ChEBI" id="CHEBI:43474"/>
        <dbReference type="ChEBI" id="CHEBI:57791"/>
        <dbReference type="ChEBI" id="CHEBI:83900"/>
        <dbReference type="ChEBI" id="CHEBI:83905"/>
        <dbReference type="ChEBI" id="CHEBI:456216"/>
        <dbReference type="EC" id="6.3.2.13"/>
    </reaction>
</comment>
<comment type="similarity">
    <text evidence="1 2">Belongs to the MurCDEF family. MurE subfamily.</text>
</comment>
<keyword evidence="2 3" id="KW-0573">Peptidoglycan synthesis</keyword>
<evidence type="ECO:0000313" key="6">
    <source>
        <dbReference type="EMBL" id="MUI12556.1"/>
    </source>
</evidence>
<evidence type="ECO:0000256" key="2">
    <source>
        <dbReference type="HAMAP-Rule" id="MF_00208"/>
    </source>
</evidence>
<dbReference type="Gene3D" id="3.90.190.20">
    <property type="entry name" value="Mur ligase, C-terminal domain"/>
    <property type="match status" value="1"/>
</dbReference>
<feature type="binding site" evidence="2">
    <location>
        <begin position="438"/>
        <end position="441"/>
    </location>
    <ligand>
        <name>meso-2,6-diaminopimelate</name>
        <dbReference type="ChEBI" id="CHEBI:57791"/>
    </ligand>
</feature>
<comment type="PTM">
    <text evidence="2">Carboxylation is probably crucial for Mg(2+) binding and, consequently, for the gamma-phosphate positioning of ATP.</text>
</comment>
<organism evidence="6 7">
    <name type="scientific">Pseudoduganella dura</name>
    <dbReference type="NCBI Taxonomy" id="321982"/>
    <lineage>
        <taxon>Bacteria</taxon>
        <taxon>Pseudomonadati</taxon>
        <taxon>Pseudomonadota</taxon>
        <taxon>Betaproteobacteria</taxon>
        <taxon>Burkholderiales</taxon>
        <taxon>Oxalobacteraceae</taxon>
        <taxon>Telluria group</taxon>
        <taxon>Pseudoduganella</taxon>
    </lineage>
</organism>
<feature type="binding site" evidence="2">
    <location>
        <position position="415"/>
    </location>
    <ligand>
        <name>meso-2,6-diaminopimelate</name>
        <dbReference type="ChEBI" id="CHEBI:57791"/>
    </ligand>
</feature>
<evidence type="ECO:0000256" key="1">
    <source>
        <dbReference type="ARBA" id="ARBA00005898"/>
    </source>
</evidence>
<keyword evidence="2" id="KW-0067">ATP-binding</keyword>
<dbReference type="InterPro" id="IPR013221">
    <property type="entry name" value="Mur_ligase_cen"/>
</dbReference>
<dbReference type="GO" id="GO:0000287">
    <property type="term" value="F:magnesium ion binding"/>
    <property type="evidence" value="ECO:0007669"/>
    <property type="project" value="UniProtKB-UniRule"/>
</dbReference>
<feature type="binding site" evidence="2">
    <location>
        <begin position="168"/>
        <end position="169"/>
    </location>
    <ligand>
        <name>UDP-N-acetyl-alpha-D-muramoyl-L-alanyl-D-glutamate</name>
        <dbReference type="ChEBI" id="CHEBI:83900"/>
    </ligand>
</feature>
<dbReference type="InterPro" id="IPR005761">
    <property type="entry name" value="UDP-N-AcMur-Glu-dNH2Pim_ligase"/>
</dbReference>
<feature type="binding site" evidence="2">
    <location>
        <position position="489"/>
    </location>
    <ligand>
        <name>meso-2,6-diaminopimelate</name>
        <dbReference type="ChEBI" id="CHEBI:57791"/>
    </ligand>
</feature>
<accession>A0A6I3XA14</accession>